<dbReference type="GO" id="GO:0016020">
    <property type="term" value="C:membrane"/>
    <property type="evidence" value="ECO:0007669"/>
    <property type="project" value="InterPro"/>
</dbReference>
<evidence type="ECO:0000256" key="4">
    <source>
        <dbReference type="ARBA" id="ARBA00022989"/>
    </source>
</evidence>
<sequence length="90" mass="9372">MMTAYILKLIVLVPLVAGLAFGALWLWRKAQGGMSFGQRERAVKLVDALPLGATGRLAVVEFGGKHLLVAVSRAGVQLVSESPAEAGANG</sequence>
<evidence type="ECO:0000256" key="1">
    <source>
        <dbReference type="ARBA" id="ARBA00004236"/>
    </source>
</evidence>
<dbReference type="Proteomes" id="UP000321249">
    <property type="component" value="Unassembled WGS sequence"/>
</dbReference>
<dbReference type="AlphaFoldDB" id="A0A5C6TU89"/>
<keyword evidence="3 6" id="KW-0812">Transmembrane</keyword>
<reference evidence="7 8" key="1">
    <citation type="journal article" date="2015" name="J. Microbiol.">
        <title>Sphingosinicella ginsenosidimutans sp. nov., with ginsenoside converting activity.</title>
        <authorList>
            <person name="Kim J.K."/>
            <person name="Kang M.S."/>
            <person name="Park S.C."/>
            <person name="Kim K.M."/>
            <person name="Choi K."/>
            <person name="Yoon M.H."/>
            <person name="Im W.T."/>
        </authorList>
    </citation>
    <scope>NUCLEOTIDE SEQUENCE [LARGE SCALE GENOMIC DNA]</scope>
    <source>
        <strain evidence="7 8">BS-11</strain>
    </source>
</reference>
<dbReference type="InterPro" id="IPR022781">
    <property type="entry name" value="Flagellar_biosynth_FliO"/>
</dbReference>
<keyword evidence="8" id="KW-1185">Reference proteome</keyword>
<evidence type="ECO:0000313" key="7">
    <source>
        <dbReference type="EMBL" id="TXC63789.1"/>
    </source>
</evidence>
<dbReference type="RefSeq" id="WP_147043196.1">
    <property type="nucleotide sequence ID" value="NZ_BAABIR010000004.1"/>
</dbReference>
<dbReference type="GO" id="GO:0044781">
    <property type="term" value="P:bacterial-type flagellum organization"/>
    <property type="evidence" value="ECO:0007669"/>
    <property type="project" value="InterPro"/>
</dbReference>
<evidence type="ECO:0000313" key="8">
    <source>
        <dbReference type="Proteomes" id="UP000321249"/>
    </source>
</evidence>
<gene>
    <name evidence="7" type="ORF">FRZ32_09025</name>
</gene>
<name>A0A5C6TU89_9SPHN</name>
<evidence type="ECO:0000256" key="6">
    <source>
        <dbReference type="SAM" id="Phobius"/>
    </source>
</evidence>
<comment type="caution">
    <text evidence="7">The sequence shown here is derived from an EMBL/GenBank/DDBJ whole genome shotgun (WGS) entry which is preliminary data.</text>
</comment>
<comment type="subcellular location">
    <subcellularLocation>
        <location evidence="1">Cell membrane</location>
    </subcellularLocation>
</comment>
<proteinExistence type="predicted"/>
<protein>
    <submittedName>
        <fullName evidence="7">FliO/MopB family protein</fullName>
    </submittedName>
</protein>
<feature type="transmembrane region" description="Helical" evidence="6">
    <location>
        <begin position="6"/>
        <end position="27"/>
    </location>
</feature>
<evidence type="ECO:0000256" key="2">
    <source>
        <dbReference type="ARBA" id="ARBA00022475"/>
    </source>
</evidence>
<dbReference type="OrthoDB" id="7409867at2"/>
<dbReference type="Pfam" id="PF04347">
    <property type="entry name" value="FliO"/>
    <property type="match status" value="1"/>
</dbReference>
<evidence type="ECO:0000256" key="5">
    <source>
        <dbReference type="ARBA" id="ARBA00023136"/>
    </source>
</evidence>
<keyword evidence="5 6" id="KW-0472">Membrane</keyword>
<keyword evidence="4 6" id="KW-1133">Transmembrane helix</keyword>
<organism evidence="7 8">
    <name type="scientific">Allosphingosinicella ginsenosidimutans</name>
    <dbReference type="NCBI Taxonomy" id="1176539"/>
    <lineage>
        <taxon>Bacteria</taxon>
        <taxon>Pseudomonadati</taxon>
        <taxon>Pseudomonadota</taxon>
        <taxon>Alphaproteobacteria</taxon>
        <taxon>Sphingomonadales</taxon>
        <taxon>Sphingomonadaceae</taxon>
        <taxon>Allosphingosinicella</taxon>
    </lineage>
</organism>
<keyword evidence="2" id="KW-1003">Cell membrane</keyword>
<accession>A0A5C6TU89</accession>
<evidence type="ECO:0000256" key="3">
    <source>
        <dbReference type="ARBA" id="ARBA00022692"/>
    </source>
</evidence>
<dbReference type="EMBL" id="VOQQ01000001">
    <property type="protein sequence ID" value="TXC63789.1"/>
    <property type="molecule type" value="Genomic_DNA"/>
</dbReference>